<gene>
    <name evidence="6" type="ORF">KGA66_00310</name>
</gene>
<dbReference type="PANTHER" id="PTHR30024:SF47">
    <property type="entry name" value="TAURINE-BINDING PERIPLASMIC PROTEIN"/>
    <property type="match status" value="1"/>
</dbReference>
<evidence type="ECO:0000313" key="6">
    <source>
        <dbReference type="EMBL" id="MBS2961466.1"/>
    </source>
</evidence>
<dbReference type="GO" id="GO:0042597">
    <property type="term" value="C:periplasmic space"/>
    <property type="evidence" value="ECO:0007669"/>
    <property type="project" value="UniProtKB-SubCell"/>
</dbReference>
<organism evidence="6 7">
    <name type="scientific">Actinocrinis puniceicyclus</name>
    <dbReference type="NCBI Taxonomy" id="977794"/>
    <lineage>
        <taxon>Bacteria</taxon>
        <taxon>Bacillati</taxon>
        <taxon>Actinomycetota</taxon>
        <taxon>Actinomycetes</taxon>
        <taxon>Catenulisporales</taxon>
        <taxon>Actinospicaceae</taxon>
        <taxon>Actinocrinis</taxon>
    </lineage>
</organism>
<dbReference type="GO" id="GO:0042918">
    <property type="term" value="P:alkanesulfonate transmembrane transport"/>
    <property type="evidence" value="ECO:0007669"/>
    <property type="project" value="TreeGrafter"/>
</dbReference>
<evidence type="ECO:0000256" key="3">
    <source>
        <dbReference type="ARBA" id="ARBA00022729"/>
    </source>
</evidence>
<protein>
    <submittedName>
        <fullName evidence="6">ABC transporter substrate-binding protein</fullName>
    </submittedName>
</protein>
<feature type="signal peptide" evidence="4">
    <location>
        <begin position="1"/>
        <end position="30"/>
    </location>
</feature>
<dbReference type="RefSeq" id="WP_211463176.1">
    <property type="nucleotide sequence ID" value="NZ_JAGSXH010000001.1"/>
</dbReference>
<dbReference type="EMBL" id="JAGSXH010000001">
    <property type="protein sequence ID" value="MBS2961466.1"/>
    <property type="molecule type" value="Genomic_DNA"/>
</dbReference>
<sequence length="351" mass="36633">MLRHKLTLAVAALAAAASLTSCSSSGSGSAAPAQNAGSGAPLITVKVAVSNSMGQGYVPLFLAQKLGFFRKQGLDVQVVNVSSGAQTFSLMLSKQVQGVVGFYDHDIDLVAKGTNTEDVVQLLQAPGMVEVVRADEADTITSPSMLAGKNVGISGRGGSTEFLADYLAAHNGAANIHPVGVASGATFIAAMQHKQIDAGVTTEPTISKLLSSHLAKVLVDMRSVAGTQAALGGPYPGTALSMTTEYVNNNKPTVQKLVNGLVESLRWIQQHSAQQITDAMPSSFYSITGKDAYVQALANQFGMYNPTGLMPTDGPQSVFRVLSAWDPAVKGRQVDLSKTYTDEFVKNVPAS</sequence>
<name>A0A8J7WFZ5_9ACTN</name>
<evidence type="ECO:0000256" key="1">
    <source>
        <dbReference type="ARBA" id="ARBA00004418"/>
    </source>
</evidence>
<reference evidence="6" key="1">
    <citation type="submission" date="2021-04" db="EMBL/GenBank/DDBJ databases">
        <title>Genome based classification of Actinospica acidithermotolerans sp. nov., an actinobacterium isolated from an Indonesian hot spring.</title>
        <authorList>
            <person name="Kusuma A.B."/>
            <person name="Putra K.E."/>
            <person name="Nafisah S."/>
            <person name="Loh J."/>
            <person name="Nouioui I."/>
            <person name="Goodfellow M."/>
        </authorList>
    </citation>
    <scope>NUCLEOTIDE SEQUENCE</scope>
    <source>
        <strain evidence="6">DSM 45618</strain>
    </source>
</reference>
<evidence type="ECO:0000313" key="7">
    <source>
        <dbReference type="Proteomes" id="UP000677913"/>
    </source>
</evidence>
<keyword evidence="7" id="KW-1185">Reference proteome</keyword>
<dbReference type="InterPro" id="IPR015168">
    <property type="entry name" value="SsuA/THI5"/>
</dbReference>
<comment type="similarity">
    <text evidence="2">Belongs to the bacterial solute-binding protein SsuA/TauA family.</text>
</comment>
<dbReference type="AlphaFoldDB" id="A0A8J7WFZ5"/>
<dbReference type="Pfam" id="PF09084">
    <property type="entry name" value="NMT1"/>
    <property type="match status" value="1"/>
</dbReference>
<keyword evidence="3 4" id="KW-0732">Signal</keyword>
<dbReference type="Proteomes" id="UP000677913">
    <property type="component" value="Unassembled WGS sequence"/>
</dbReference>
<evidence type="ECO:0000256" key="2">
    <source>
        <dbReference type="ARBA" id="ARBA00010742"/>
    </source>
</evidence>
<dbReference type="InterPro" id="IPR001638">
    <property type="entry name" value="Solute-binding_3/MltF_N"/>
</dbReference>
<proteinExistence type="inferred from homology"/>
<accession>A0A8J7WFZ5</accession>
<dbReference type="SMART" id="SM00062">
    <property type="entry name" value="PBPb"/>
    <property type="match status" value="1"/>
</dbReference>
<feature type="domain" description="Solute-binding protein family 3/N-terminal" evidence="5">
    <location>
        <begin position="44"/>
        <end position="276"/>
    </location>
</feature>
<dbReference type="SUPFAM" id="SSF53850">
    <property type="entry name" value="Periplasmic binding protein-like II"/>
    <property type="match status" value="1"/>
</dbReference>
<dbReference type="PANTHER" id="PTHR30024">
    <property type="entry name" value="ALIPHATIC SULFONATES-BINDING PROTEIN-RELATED"/>
    <property type="match status" value="1"/>
</dbReference>
<comment type="subcellular location">
    <subcellularLocation>
        <location evidence="1">Periplasm</location>
    </subcellularLocation>
</comment>
<feature type="chain" id="PRO_5035288079" evidence="4">
    <location>
        <begin position="31"/>
        <end position="351"/>
    </location>
</feature>
<comment type="caution">
    <text evidence="6">The sequence shown here is derived from an EMBL/GenBank/DDBJ whole genome shotgun (WGS) entry which is preliminary data.</text>
</comment>
<evidence type="ECO:0000259" key="5">
    <source>
        <dbReference type="SMART" id="SM00062"/>
    </source>
</evidence>
<dbReference type="PROSITE" id="PS51257">
    <property type="entry name" value="PROKAR_LIPOPROTEIN"/>
    <property type="match status" value="1"/>
</dbReference>
<dbReference type="Gene3D" id="3.40.190.10">
    <property type="entry name" value="Periplasmic binding protein-like II"/>
    <property type="match status" value="2"/>
</dbReference>
<evidence type="ECO:0000256" key="4">
    <source>
        <dbReference type="SAM" id="SignalP"/>
    </source>
</evidence>